<dbReference type="InterPro" id="IPR001650">
    <property type="entry name" value="Helicase_C-like"/>
</dbReference>
<dbReference type="PROSITE" id="PS51192">
    <property type="entry name" value="HELICASE_ATP_BIND_1"/>
    <property type="match status" value="1"/>
</dbReference>
<dbReference type="InterPro" id="IPR027417">
    <property type="entry name" value="P-loop_NTPase"/>
</dbReference>
<accession>A0ABR6KSX7</accession>
<organism evidence="3 4">
    <name type="scientific">Parabacteroides faecis</name>
    <dbReference type="NCBI Taxonomy" id="1217282"/>
    <lineage>
        <taxon>Bacteria</taxon>
        <taxon>Pseudomonadati</taxon>
        <taxon>Bacteroidota</taxon>
        <taxon>Bacteroidia</taxon>
        <taxon>Bacteroidales</taxon>
        <taxon>Tannerellaceae</taxon>
        <taxon>Parabacteroides</taxon>
    </lineage>
</organism>
<dbReference type="Proteomes" id="UP000533637">
    <property type="component" value="Unassembled WGS sequence"/>
</dbReference>
<evidence type="ECO:0000259" key="1">
    <source>
        <dbReference type="PROSITE" id="PS51192"/>
    </source>
</evidence>
<keyword evidence="4" id="KW-1185">Reference proteome</keyword>
<dbReference type="Gene3D" id="6.10.140.530">
    <property type="match status" value="4"/>
</dbReference>
<feature type="domain" description="Helicase C-terminal" evidence="2">
    <location>
        <begin position="325"/>
        <end position="513"/>
    </location>
</feature>
<protein>
    <submittedName>
        <fullName evidence="3">Superfamily II DNA or RNA helicase</fullName>
    </submittedName>
</protein>
<dbReference type="Gene3D" id="3.40.50.300">
    <property type="entry name" value="P-loop containing nucleotide triphosphate hydrolases"/>
    <property type="match status" value="2"/>
</dbReference>
<reference evidence="3 4" key="1">
    <citation type="submission" date="2020-08" db="EMBL/GenBank/DDBJ databases">
        <title>Genomic Encyclopedia of Type Strains, Phase IV (KMG-IV): sequencing the most valuable type-strain genomes for metagenomic binning, comparative biology and taxonomic classification.</title>
        <authorList>
            <person name="Goeker M."/>
        </authorList>
    </citation>
    <scope>NUCLEOTIDE SEQUENCE [LARGE SCALE GENOMIC DNA]</scope>
    <source>
        <strain evidence="3 4">DSM 102983</strain>
    </source>
</reference>
<dbReference type="SUPFAM" id="SSF52540">
    <property type="entry name" value="P-loop containing nucleoside triphosphate hydrolases"/>
    <property type="match status" value="1"/>
</dbReference>
<gene>
    <name evidence="3" type="ORF">GGQ57_003936</name>
</gene>
<keyword evidence="3" id="KW-0067">ATP-binding</keyword>
<dbReference type="InterPro" id="IPR005114">
    <property type="entry name" value="Helicase_assoc"/>
</dbReference>
<evidence type="ECO:0000313" key="4">
    <source>
        <dbReference type="Proteomes" id="UP000533637"/>
    </source>
</evidence>
<sequence>MSLHDLYLSYNYFVTEESGCLLVGFKEDSVTFIVKELWNKDTLCLAEVDDLYTELQRIGEMCNCKQYRILAHGGYLPEALSFELHGLTVSDESYLKSLESGKHIELFSHNEAAYRAIEEGFQKNRIGAVVQATGTGKSYLIARYIVNHRKERILVVAPNVTIIAEIKKAVGWKMRHVTFMTFQALSRQRDKIPPMQADHIIIDEFHHFGAEVWGKAVQDVIDANPEARVLGMSATPIRPEEMMDTVEVYFKGNLFYELSLSMAWYYKILPVPVLVQSVFDLNNQLDKVQHLLNRSGCTDERRQRIQEKIDFARLDFRGSWSASELIRRYLPKDVKKILVFCKDKEDLQHMMPEVSRWLIHGGFVFEMFEIHNGYSNRVNERTLRDFCTDTGKLHVLFSINMLIEGLHVEGVDAAMFLRRTESYVVALQQLGRCLKAGSDARPVVLDFVNNLSGRSVYEAMSYELSYHPAIRAPKTFKGFTEFQVTGFLSDIRARVDDMLTELDAWPVMYERLIEYKEREGCWPCAAEGRLGSWCNTQRIARKKGTLSDEYISRLEDIGFEWEVQDSRWMQYYEELKYFIDRMHRLPKKGENSLSTWCNTQRQSRKKGLLSEERVRLLDHIGFVWEQDLDVQWMKNWKQVVLFYQQKGYWPKSNDGKLGAWCSTQRKYRKQGVLVSDRVRMMDEAGFIWNTDDIWLENYEKLKLFYQEKRRWPTVRENKLGSWCFVQRRLSKNGKLLSWRKQMLESISFPL</sequence>
<feature type="domain" description="Helicase ATP-binding" evidence="1">
    <location>
        <begin position="118"/>
        <end position="254"/>
    </location>
</feature>
<dbReference type="PANTHER" id="PTHR33418">
    <property type="entry name" value="HELICASE-ASSOCIATED"/>
    <property type="match status" value="1"/>
</dbReference>
<keyword evidence="3" id="KW-0547">Nucleotide-binding</keyword>
<evidence type="ECO:0000313" key="3">
    <source>
        <dbReference type="EMBL" id="MBB4624012.1"/>
    </source>
</evidence>
<evidence type="ECO:0000259" key="2">
    <source>
        <dbReference type="PROSITE" id="PS51194"/>
    </source>
</evidence>
<dbReference type="EMBL" id="JACHOC010000008">
    <property type="protein sequence ID" value="MBB4624012.1"/>
    <property type="molecule type" value="Genomic_DNA"/>
</dbReference>
<dbReference type="InterPro" id="IPR006935">
    <property type="entry name" value="Helicase/UvrB_N"/>
</dbReference>
<dbReference type="Pfam" id="PF00271">
    <property type="entry name" value="Helicase_C"/>
    <property type="match status" value="1"/>
</dbReference>
<proteinExistence type="predicted"/>
<dbReference type="SMART" id="SM00487">
    <property type="entry name" value="DEXDc"/>
    <property type="match status" value="1"/>
</dbReference>
<name>A0ABR6KSX7_9BACT</name>
<comment type="caution">
    <text evidence="3">The sequence shown here is derived from an EMBL/GenBank/DDBJ whole genome shotgun (WGS) entry which is preliminary data.</text>
</comment>
<dbReference type="RefSeq" id="WP_183671838.1">
    <property type="nucleotide sequence ID" value="NZ_BMPB01000011.1"/>
</dbReference>
<dbReference type="Pfam" id="PF04851">
    <property type="entry name" value="ResIII"/>
    <property type="match status" value="2"/>
</dbReference>
<keyword evidence="3" id="KW-0378">Hydrolase</keyword>
<keyword evidence="3" id="KW-0347">Helicase</keyword>
<dbReference type="Pfam" id="PF03457">
    <property type="entry name" value="HA"/>
    <property type="match status" value="4"/>
</dbReference>
<dbReference type="PROSITE" id="PS51194">
    <property type="entry name" value="HELICASE_CTER"/>
    <property type="match status" value="1"/>
</dbReference>
<dbReference type="InterPro" id="IPR014001">
    <property type="entry name" value="Helicase_ATP-bd"/>
</dbReference>
<dbReference type="GO" id="GO:0004386">
    <property type="term" value="F:helicase activity"/>
    <property type="evidence" value="ECO:0007669"/>
    <property type="project" value="UniProtKB-KW"/>
</dbReference>
<dbReference type="PANTHER" id="PTHR33418:SF1">
    <property type="entry name" value="HELICASE-ASSOCIATED DOMAIN-CONTAINING PROTEIN"/>
    <property type="match status" value="1"/>
</dbReference>